<evidence type="ECO:0008006" key="8">
    <source>
        <dbReference type="Google" id="ProtNLM"/>
    </source>
</evidence>
<name>A0A9X0BX49_9EURO</name>
<organism evidence="6 7">
    <name type="scientific">Penicillium desertorum</name>
    <dbReference type="NCBI Taxonomy" id="1303715"/>
    <lineage>
        <taxon>Eukaryota</taxon>
        <taxon>Fungi</taxon>
        <taxon>Dikarya</taxon>
        <taxon>Ascomycota</taxon>
        <taxon>Pezizomycotina</taxon>
        <taxon>Eurotiomycetes</taxon>
        <taxon>Eurotiomycetidae</taxon>
        <taxon>Eurotiales</taxon>
        <taxon>Aspergillaceae</taxon>
        <taxon>Penicillium</taxon>
    </lineage>
</organism>
<keyword evidence="4 5" id="KW-0472">Membrane</keyword>
<evidence type="ECO:0000256" key="3">
    <source>
        <dbReference type="ARBA" id="ARBA00022989"/>
    </source>
</evidence>
<keyword evidence="3 5" id="KW-1133">Transmembrane helix</keyword>
<dbReference type="GO" id="GO:0022857">
    <property type="term" value="F:transmembrane transporter activity"/>
    <property type="evidence" value="ECO:0007669"/>
    <property type="project" value="InterPro"/>
</dbReference>
<evidence type="ECO:0000256" key="5">
    <source>
        <dbReference type="SAM" id="Phobius"/>
    </source>
</evidence>
<dbReference type="Proteomes" id="UP001147760">
    <property type="component" value="Unassembled WGS sequence"/>
</dbReference>
<reference evidence="6" key="1">
    <citation type="submission" date="2022-12" db="EMBL/GenBank/DDBJ databases">
        <authorList>
            <person name="Petersen C."/>
        </authorList>
    </citation>
    <scope>NUCLEOTIDE SEQUENCE</scope>
    <source>
        <strain evidence="6">IBT 17660</strain>
    </source>
</reference>
<dbReference type="EMBL" id="JAPWDO010000001">
    <property type="protein sequence ID" value="KAJ5487395.1"/>
    <property type="molecule type" value="Genomic_DNA"/>
</dbReference>
<dbReference type="InterPro" id="IPR005829">
    <property type="entry name" value="Sugar_transporter_CS"/>
</dbReference>
<dbReference type="Gene3D" id="1.20.1250.20">
    <property type="entry name" value="MFS general substrate transporter like domains"/>
    <property type="match status" value="1"/>
</dbReference>
<keyword evidence="2 5" id="KW-0812">Transmembrane</keyword>
<dbReference type="OrthoDB" id="433512at2759"/>
<feature type="transmembrane region" description="Helical" evidence="5">
    <location>
        <begin position="109"/>
        <end position="134"/>
    </location>
</feature>
<dbReference type="AlphaFoldDB" id="A0A9X0BX49"/>
<evidence type="ECO:0000256" key="2">
    <source>
        <dbReference type="ARBA" id="ARBA00022692"/>
    </source>
</evidence>
<protein>
    <recommendedName>
        <fullName evidence="8">Major facilitator superfamily (MFS) profile domain-containing protein</fullName>
    </recommendedName>
</protein>
<dbReference type="GO" id="GO:0016020">
    <property type="term" value="C:membrane"/>
    <property type="evidence" value="ECO:0007669"/>
    <property type="project" value="UniProtKB-SubCell"/>
</dbReference>
<feature type="transmembrane region" description="Helical" evidence="5">
    <location>
        <begin position="12"/>
        <end position="40"/>
    </location>
</feature>
<gene>
    <name evidence="6" type="ORF">N7530_001695</name>
</gene>
<accession>A0A9X0BX49</accession>
<dbReference type="InterPro" id="IPR036259">
    <property type="entry name" value="MFS_trans_sf"/>
</dbReference>
<evidence type="ECO:0000313" key="6">
    <source>
        <dbReference type="EMBL" id="KAJ5487395.1"/>
    </source>
</evidence>
<keyword evidence="7" id="KW-1185">Reference proteome</keyword>
<proteinExistence type="predicted"/>
<comment type="subcellular location">
    <subcellularLocation>
        <location evidence="1">Membrane</location>
        <topology evidence="1">Multi-pass membrane protein</topology>
    </subcellularLocation>
</comment>
<reference evidence="6" key="2">
    <citation type="journal article" date="2023" name="IMA Fungus">
        <title>Comparative genomic study of the Penicillium genus elucidates a diverse pangenome and 15 lateral gene transfer events.</title>
        <authorList>
            <person name="Petersen C."/>
            <person name="Sorensen T."/>
            <person name="Nielsen M.R."/>
            <person name="Sondergaard T.E."/>
            <person name="Sorensen J.L."/>
            <person name="Fitzpatrick D.A."/>
            <person name="Frisvad J.C."/>
            <person name="Nielsen K.L."/>
        </authorList>
    </citation>
    <scope>NUCLEOTIDE SEQUENCE</scope>
    <source>
        <strain evidence="6">IBT 17660</strain>
    </source>
</reference>
<evidence type="ECO:0000256" key="4">
    <source>
        <dbReference type="ARBA" id="ARBA00023136"/>
    </source>
</evidence>
<dbReference type="PROSITE" id="PS00217">
    <property type="entry name" value="SUGAR_TRANSPORT_2"/>
    <property type="match status" value="1"/>
</dbReference>
<evidence type="ECO:0000313" key="7">
    <source>
        <dbReference type="Proteomes" id="UP001147760"/>
    </source>
</evidence>
<evidence type="ECO:0000256" key="1">
    <source>
        <dbReference type="ARBA" id="ARBA00004141"/>
    </source>
</evidence>
<sequence>MASLGAKLRFVITAGVGFFADGYLNLTIGLVVPILGYLYFQDGKVPTVNSDIMKGGQSLGMSCCLGTGCRPSLTAWIAVFRVVTGVGTGADYPLSSSLSAEKPPFGSRAIQVLTVFSNIGLGNTAASVVFLILLKAFEDSIANNLSISNGSGVCYWALELYQQHVYDDTSGKKRTFKKQWEDFCEYFSHWKHAKVLLATTGSWFFDIAYYGINLNQSIILARIGYANGATTWQTLYNTAVGNIIIQAAGYLPGFYVGIFLPDRIGRRCFQRGFEEQHMEYLLLLENAAQL</sequence>
<dbReference type="SUPFAM" id="SSF103473">
    <property type="entry name" value="MFS general substrate transporter"/>
    <property type="match status" value="1"/>
</dbReference>
<comment type="caution">
    <text evidence="6">The sequence shown here is derived from an EMBL/GenBank/DDBJ whole genome shotgun (WGS) entry which is preliminary data.</text>
</comment>